<keyword evidence="1" id="KW-0472">Membrane</keyword>
<keyword evidence="1" id="KW-0812">Transmembrane</keyword>
<organism evidence="2 3">
    <name type="scientific">Trichonephila clavata</name>
    <name type="common">Joro spider</name>
    <name type="synonym">Nephila clavata</name>
    <dbReference type="NCBI Taxonomy" id="2740835"/>
    <lineage>
        <taxon>Eukaryota</taxon>
        <taxon>Metazoa</taxon>
        <taxon>Ecdysozoa</taxon>
        <taxon>Arthropoda</taxon>
        <taxon>Chelicerata</taxon>
        <taxon>Arachnida</taxon>
        <taxon>Araneae</taxon>
        <taxon>Araneomorphae</taxon>
        <taxon>Entelegynae</taxon>
        <taxon>Araneoidea</taxon>
        <taxon>Nephilidae</taxon>
        <taxon>Trichonephila</taxon>
    </lineage>
</organism>
<accession>A0A8X6H5T3</accession>
<sequence>MQAQQRRFIPASMWLITLCGIYAHSRRRHVVQSLGFLTELHRTQGHLPLISSIGFKSNKGASHSVRKSLSRTTYWLTMQALSTLTLSFINMALGLMTARYRRTYISLKLDPNK</sequence>
<evidence type="ECO:0000313" key="2">
    <source>
        <dbReference type="EMBL" id="GFR17821.1"/>
    </source>
</evidence>
<dbReference type="Proteomes" id="UP000887116">
    <property type="component" value="Unassembled WGS sequence"/>
</dbReference>
<proteinExistence type="predicted"/>
<name>A0A8X6H5T3_TRICU</name>
<protein>
    <submittedName>
        <fullName evidence="2">Uncharacterized protein</fullName>
    </submittedName>
</protein>
<evidence type="ECO:0000256" key="1">
    <source>
        <dbReference type="SAM" id="Phobius"/>
    </source>
</evidence>
<reference evidence="2" key="1">
    <citation type="submission" date="2020-07" db="EMBL/GenBank/DDBJ databases">
        <title>Multicomponent nature underlies the extraordinary mechanical properties of spider dragline silk.</title>
        <authorList>
            <person name="Kono N."/>
            <person name="Nakamura H."/>
            <person name="Mori M."/>
            <person name="Yoshida Y."/>
            <person name="Ohtoshi R."/>
            <person name="Malay A.D."/>
            <person name="Moran D.A.P."/>
            <person name="Tomita M."/>
            <person name="Numata K."/>
            <person name="Arakawa K."/>
        </authorList>
    </citation>
    <scope>NUCLEOTIDE SEQUENCE</scope>
</reference>
<evidence type="ECO:0000313" key="3">
    <source>
        <dbReference type="Proteomes" id="UP000887116"/>
    </source>
</evidence>
<dbReference type="AlphaFoldDB" id="A0A8X6H5T3"/>
<gene>
    <name evidence="2" type="ORF">TNCT_12101</name>
</gene>
<keyword evidence="1" id="KW-1133">Transmembrane helix</keyword>
<dbReference type="EMBL" id="BMAO01017700">
    <property type="protein sequence ID" value="GFR17821.1"/>
    <property type="molecule type" value="Genomic_DNA"/>
</dbReference>
<keyword evidence="3" id="KW-1185">Reference proteome</keyword>
<feature type="transmembrane region" description="Helical" evidence="1">
    <location>
        <begin position="74"/>
        <end position="98"/>
    </location>
</feature>
<comment type="caution">
    <text evidence="2">The sequence shown here is derived from an EMBL/GenBank/DDBJ whole genome shotgun (WGS) entry which is preliminary data.</text>
</comment>